<dbReference type="InterPro" id="IPR001647">
    <property type="entry name" value="HTH_TetR"/>
</dbReference>
<evidence type="ECO:0000256" key="2">
    <source>
        <dbReference type="PROSITE-ProRule" id="PRU00335"/>
    </source>
</evidence>
<evidence type="ECO:0000313" key="5">
    <source>
        <dbReference type="Proteomes" id="UP000396862"/>
    </source>
</evidence>
<dbReference type="Gene3D" id="1.10.357.10">
    <property type="entry name" value="Tetracycline Repressor, domain 2"/>
    <property type="match status" value="1"/>
</dbReference>
<keyword evidence="1 2" id="KW-0238">DNA-binding</keyword>
<dbReference type="SUPFAM" id="SSF46689">
    <property type="entry name" value="Homeodomain-like"/>
    <property type="match status" value="1"/>
</dbReference>
<evidence type="ECO:0000259" key="3">
    <source>
        <dbReference type="PROSITE" id="PS50977"/>
    </source>
</evidence>
<comment type="caution">
    <text evidence="4">The sequence shown here is derived from an EMBL/GenBank/DDBJ whole genome shotgun (WGS) entry which is preliminary data.</text>
</comment>
<dbReference type="InterPro" id="IPR009057">
    <property type="entry name" value="Homeodomain-like_sf"/>
</dbReference>
<gene>
    <name evidence="4" type="ORF">JCM18694_16540</name>
</gene>
<reference evidence="4 5" key="1">
    <citation type="submission" date="2019-10" db="EMBL/GenBank/DDBJ databases">
        <title>Prolixibacter strains distinguished by the presence of nitrate reductase genes were adept at nitrate-dependent anaerobic corrosion of metallic iron and carbon steel.</title>
        <authorList>
            <person name="Iino T."/>
            <person name="Shono N."/>
            <person name="Ito K."/>
            <person name="Nakamura R."/>
            <person name="Sueoka K."/>
            <person name="Harayama S."/>
            <person name="Ohkuma M."/>
        </authorList>
    </citation>
    <scope>NUCLEOTIDE SEQUENCE [LARGE SCALE GENOMIC DNA]</scope>
    <source>
        <strain evidence="4 5">MIC1-1</strain>
    </source>
</reference>
<dbReference type="PROSITE" id="PS50977">
    <property type="entry name" value="HTH_TETR_2"/>
    <property type="match status" value="1"/>
</dbReference>
<name>A0ABQ0ZJ84_9BACT</name>
<organism evidence="4 5">
    <name type="scientific">Prolixibacter denitrificans</name>
    <dbReference type="NCBI Taxonomy" id="1541063"/>
    <lineage>
        <taxon>Bacteria</taxon>
        <taxon>Pseudomonadati</taxon>
        <taxon>Bacteroidota</taxon>
        <taxon>Bacteroidia</taxon>
        <taxon>Marinilabiliales</taxon>
        <taxon>Prolixibacteraceae</taxon>
        <taxon>Prolixibacter</taxon>
    </lineage>
</organism>
<evidence type="ECO:0000256" key="1">
    <source>
        <dbReference type="ARBA" id="ARBA00023125"/>
    </source>
</evidence>
<protein>
    <recommendedName>
        <fullName evidence="3">HTH tetR-type domain-containing protein</fullName>
    </recommendedName>
</protein>
<keyword evidence="5" id="KW-1185">Reference proteome</keyword>
<evidence type="ECO:0000313" key="4">
    <source>
        <dbReference type="EMBL" id="GET21408.1"/>
    </source>
</evidence>
<dbReference type="Gene3D" id="1.10.10.60">
    <property type="entry name" value="Homeodomain-like"/>
    <property type="match status" value="1"/>
</dbReference>
<dbReference type="Proteomes" id="UP000396862">
    <property type="component" value="Unassembled WGS sequence"/>
</dbReference>
<proteinExistence type="predicted"/>
<dbReference type="EMBL" id="BLAU01000001">
    <property type="protein sequence ID" value="GET21408.1"/>
    <property type="molecule type" value="Genomic_DNA"/>
</dbReference>
<feature type="DNA-binding region" description="H-T-H motif" evidence="2">
    <location>
        <begin position="33"/>
        <end position="52"/>
    </location>
</feature>
<sequence>MLNKVLRVMEINNDHIIDSAGRIIYESGIYSLSVDNLARKLNVEKESLSSVFKNDDDILLSLFLRLESDVDQLIIQSKFQHDAPDAELKYLFKELNKLFSEKPFYLTIIFSDELLKRNLSALNVLFRIKRSAKDYLQEIIKKGKKRNIFKSKLKNRSLVNIILGGFRLQMNEQRLMNKMTRESMRIDDEKEDKI</sequence>
<feature type="domain" description="HTH tetR-type" evidence="3">
    <location>
        <begin position="10"/>
        <end position="70"/>
    </location>
</feature>
<accession>A0ABQ0ZJ84</accession>